<dbReference type="AlphaFoldDB" id="A0A940IHP2"/>
<comment type="subunit">
    <text evidence="5">Part of the 50S ribosomal subunit.</text>
</comment>
<organism evidence="6 7">
    <name type="scientific">Candidatus Cryptobacteroides avicola</name>
    <dbReference type="NCBI Taxonomy" id="2840757"/>
    <lineage>
        <taxon>Bacteria</taxon>
        <taxon>Pseudomonadati</taxon>
        <taxon>Bacteroidota</taxon>
        <taxon>Bacteroidia</taxon>
        <taxon>Bacteroidales</taxon>
        <taxon>Candidatus Cryptobacteroides</taxon>
    </lineage>
</organism>
<dbReference type="InterPro" id="IPR002136">
    <property type="entry name" value="Ribosomal_uL4"/>
</dbReference>
<evidence type="ECO:0000313" key="6">
    <source>
        <dbReference type="EMBL" id="MBO8482920.1"/>
    </source>
</evidence>
<dbReference type="SUPFAM" id="SSF52166">
    <property type="entry name" value="Ribosomal protein L4"/>
    <property type="match status" value="1"/>
</dbReference>
<dbReference type="Gene3D" id="3.40.1370.10">
    <property type="match status" value="1"/>
</dbReference>
<comment type="caution">
    <text evidence="6">The sequence shown here is derived from an EMBL/GenBank/DDBJ whole genome shotgun (WGS) entry which is preliminary data.</text>
</comment>
<dbReference type="Pfam" id="PF00573">
    <property type="entry name" value="Ribosomal_L4"/>
    <property type="match status" value="1"/>
</dbReference>
<evidence type="ECO:0000313" key="7">
    <source>
        <dbReference type="Proteomes" id="UP000725002"/>
    </source>
</evidence>
<evidence type="ECO:0000256" key="1">
    <source>
        <dbReference type="ARBA" id="ARBA00010528"/>
    </source>
</evidence>
<dbReference type="InterPro" id="IPR023574">
    <property type="entry name" value="Ribosomal_uL4_dom_sf"/>
</dbReference>
<reference evidence="6" key="1">
    <citation type="submission" date="2020-10" db="EMBL/GenBank/DDBJ databases">
        <authorList>
            <person name="Gilroy R."/>
        </authorList>
    </citation>
    <scope>NUCLEOTIDE SEQUENCE</scope>
    <source>
        <strain evidence="6">G3-8215</strain>
    </source>
</reference>
<dbReference type="GO" id="GO:0003735">
    <property type="term" value="F:structural constituent of ribosome"/>
    <property type="evidence" value="ECO:0007669"/>
    <property type="project" value="InterPro"/>
</dbReference>
<evidence type="ECO:0000256" key="2">
    <source>
        <dbReference type="ARBA" id="ARBA00022980"/>
    </source>
</evidence>
<keyword evidence="5" id="KW-0694">RNA-binding</keyword>
<sequence length="209" mass="23435">MELSVYKIDGSESGKKVVLDEKVFGVEPNDHAIWLDVKQYLANRRQGTHKTKDRSEVAYSTKKLIRQKGSGGARHGSLKAGIYVGGGRVFGPKPRDYSFKLNKKLKQLARHSALTYKAKENAIVMVEPFTMDAPKTKEFLQILSNIKAGNRKVLFVLPENSSNIYLSSRNLPEVKVVTVDEVNTYNVMNAHSMVLVDGVQDILSSRVRR</sequence>
<dbReference type="GO" id="GO:0006412">
    <property type="term" value="P:translation"/>
    <property type="evidence" value="ECO:0007669"/>
    <property type="project" value="UniProtKB-UniRule"/>
</dbReference>
<dbReference type="PANTHER" id="PTHR10746:SF6">
    <property type="entry name" value="LARGE RIBOSOMAL SUBUNIT PROTEIN UL4M"/>
    <property type="match status" value="1"/>
</dbReference>
<evidence type="ECO:0000256" key="3">
    <source>
        <dbReference type="ARBA" id="ARBA00023274"/>
    </source>
</evidence>
<keyword evidence="3 5" id="KW-0687">Ribonucleoprotein</keyword>
<dbReference type="PANTHER" id="PTHR10746">
    <property type="entry name" value="50S RIBOSOMAL PROTEIN L4"/>
    <property type="match status" value="1"/>
</dbReference>
<dbReference type="InterPro" id="IPR013005">
    <property type="entry name" value="Ribosomal_uL4-like"/>
</dbReference>
<dbReference type="GO" id="GO:0005840">
    <property type="term" value="C:ribosome"/>
    <property type="evidence" value="ECO:0007669"/>
    <property type="project" value="UniProtKB-KW"/>
</dbReference>
<gene>
    <name evidence="5 6" type="primary">rplD</name>
    <name evidence="6" type="ORF">IAB75_02215</name>
</gene>
<comment type="function">
    <text evidence="5">Forms part of the polypeptide exit tunnel.</text>
</comment>
<dbReference type="Proteomes" id="UP000725002">
    <property type="component" value="Unassembled WGS sequence"/>
</dbReference>
<dbReference type="GO" id="GO:0019843">
    <property type="term" value="F:rRNA binding"/>
    <property type="evidence" value="ECO:0007669"/>
    <property type="project" value="UniProtKB-UniRule"/>
</dbReference>
<name>A0A940IHP2_9BACT</name>
<accession>A0A940IHP2</accession>
<evidence type="ECO:0000256" key="5">
    <source>
        <dbReference type="HAMAP-Rule" id="MF_01328"/>
    </source>
</evidence>
<dbReference type="HAMAP" id="MF_01328_B">
    <property type="entry name" value="Ribosomal_uL4_B"/>
    <property type="match status" value="1"/>
</dbReference>
<dbReference type="NCBIfam" id="TIGR03953">
    <property type="entry name" value="rplD_bact"/>
    <property type="match status" value="1"/>
</dbReference>
<keyword evidence="2 5" id="KW-0689">Ribosomal protein</keyword>
<dbReference type="GO" id="GO:1990904">
    <property type="term" value="C:ribonucleoprotein complex"/>
    <property type="evidence" value="ECO:0007669"/>
    <property type="project" value="UniProtKB-KW"/>
</dbReference>
<reference evidence="6" key="2">
    <citation type="journal article" date="2021" name="PeerJ">
        <title>Extensive microbial diversity within the chicken gut microbiome revealed by metagenomics and culture.</title>
        <authorList>
            <person name="Gilroy R."/>
            <person name="Ravi A."/>
            <person name="Getino M."/>
            <person name="Pursley I."/>
            <person name="Horton D.L."/>
            <person name="Alikhan N.F."/>
            <person name="Baker D."/>
            <person name="Gharbi K."/>
            <person name="Hall N."/>
            <person name="Watson M."/>
            <person name="Adriaenssens E.M."/>
            <person name="Foster-Nyarko E."/>
            <person name="Jarju S."/>
            <person name="Secka A."/>
            <person name="Antonio M."/>
            <person name="Oren A."/>
            <person name="Chaudhuri R.R."/>
            <person name="La Ragione R."/>
            <person name="Hildebrand F."/>
            <person name="Pallen M.J."/>
        </authorList>
    </citation>
    <scope>NUCLEOTIDE SEQUENCE</scope>
    <source>
        <strain evidence="6">G3-8215</strain>
    </source>
</reference>
<protein>
    <recommendedName>
        <fullName evidence="4 5">Large ribosomal subunit protein uL4</fullName>
    </recommendedName>
</protein>
<proteinExistence type="inferred from homology"/>
<keyword evidence="5" id="KW-0699">rRNA-binding</keyword>
<comment type="similarity">
    <text evidence="1 5">Belongs to the universal ribosomal protein uL4 family.</text>
</comment>
<dbReference type="EMBL" id="JADILV010000014">
    <property type="protein sequence ID" value="MBO8482920.1"/>
    <property type="molecule type" value="Genomic_DNA"/>
</dbReference>
<comment type="function">
    <text evidence="5">One of the primary rRNA binding proteins, this protein initially binds near the 5'-end of the 23S rRNA. It is important during the early stages of 50S assembly. It makes multiple contacts with different domains of the 23S rRNA in the assembled 50S subunit and ribosome.</text>
</comment>
<evidence type="ECO:0000256" key="4">
    <source>
        <dbReference type="ARBA" id="ARBA00035244"/>
    </source>
</evidence>